<keyword evidence="4" id="KW-1185">Reference proteome</keyword>
<evidence type="ECO:0000313" key="4">
    <source>
        <dbReference type="Proteomes" id="UP000078460"/>
    </source>
</evidence>
<sequence>MRGRFAVCPFGRLARDRRGSVAVMSVFLIIIFLSAASLAVDYGWMVVRKRQLQGITDRAAMAAVLQGGDPRTAAQSAVAADSAPSVTIVTAQSGAYNPDPAVAVAARFQPAANGVAAVQVLASQRIPLFFSGILTGRRYVDLRAAAIAARTGEAAISVGSRLVNVQGGLPGMLLSQLAGVDLNLSVADYNALVGANVDLYALSGLLKTRAGVGLGTFDSTASAVVDLPTLVTAMADAATPGTGASVLRSIAVKLPPTKVDLARIVKLGDGTILKSLNVGADELLREALIGTGGDRQLTLDLGGQVMGVGSTKATVIIGSRVATSPWVRVGRDSSVTVSTSQIRIALNARIDVAGLGLATANLPVILEGAGGEARLASVACGTGGATVGVDGRVTPMRAIIGQVSDTALRNLNAPLQPQPATLLSVLVTAVTGLADVQVGGSDWTRATFTPGDIADRAVKTINTTQAFGGLIASLLQRLDLRISVLGLTVSTSPVTAPLLSALSGVAPVLDGILEQVQQLAGVRIGQADLRVVGARCGAPALVG</sequence>
<dbReference type="GeneID" id="93797281"/>
<gene>
    <name evidence="3" type="ORF">AVM11_04810</name>
</gene>
<dbReference type="AlphaFoldDB" id="A0A175Y4W2"/>
<dbReference type="EMBL" id="LQCK02000012">
    <property type="protein sequence ID" value="KZB95598.1"/>
    <property type="molecule type" value="Genomic_DNA"/>
</dbReference>
<comment type="caution">
    <text evidence="3">The sequence shown here is derived from an EMBL/GenBank/DDBJ whole genome shotgun (WGS) entry which is preliminary data.</text>
</comment>
<dbReference type="InterPro" id="IPR018705">
    <property type="entry name" value="DUF2134_membrane"/>
</dbReference>
<dbReference type="RefSeq" id="WP_017980291.1">
    <property type="nucleotide sequence ID" value="NZ_CP017578.1"/>
</dbReference>
<dbReference type="InterPro" id="IPR028087">
    <property type="entry name" value="Tad_N"/>
</dbReference>
<feature type="domain" description="DUF2134" evidence="1">
    <location>
        <begin position="71"/>
        <end position="148"/>
    </location>
</feature>
<dbReference type="Proteomes" id="UP000078460">
    <property type="component" value="Unassembled WGS sequence"/>
</dbReference>
<dbReference type="Pfam" id="PF09977">
    <property type="entry name" value="Tad_C"/>
    <property type="match status" value="1"/>
</dbReference>
<feature type="domain" description="Putative Flp pilus-assembly TadG-like N-terminal" evidence="2">
    <location>
        <begin position="19"/>
        <end position="64"/>
    </location>
</feature>
<dbReference type="KEGG" id="smy:BJP26_02010"/>
<evidence type="ECO:0000313" key="3">
    <source>
        <dbReference type="EMBL" id="KZB95598.1"/>
    </source>
</evidence>
<dbReference type="Pfam" id="PF13400">
    <property type="entry name" value="Tad"/>
    <property type="match status" value="1"/>
</dbReference>
<reference evidence="3" key="1">
    <citation type="submission" date="2016-03" db="EMBL/GenBank/DDBJ databases">
        <title>Sphingomonas melonis TY, whole genome shotgun sequencing.</title>
        <authorList>
            <person name="Wang H."/>
            <person name="Zhu P."/>
        </authorList>
    </citation>
    <scope>NUCLEOTIDE SEQUENCE [LARGE SCALE GENOMIC DNA]</scope>
    <source>
        <strain evidence="3">TY</strain>
    </source>
</reference>
<protein>
    <recommendedName>
        <fullName evidence="5">Flp pilus-assembly TadG-like N-terminal domain-containing protein</fullName>
    </recommendedName>
</protein>
<proteinExistence type="predicted"/>
<evidence type="ECO:0000259" key="1">
    <source>
        <dbReference type="Pfam" id="PF09977"/>
    </source>
</evidence>
<evidence type="ECO:0008006" key="5">
    <source>
        <dbReference type="Google" id="ProtNLM"/>
    </source>
</evidence>
<name>A0A175Y4W2_9SPHN</name>
<organism evidence="3 4">
    <name type="scientific">Sphingomonas melonis TY</name>
    <dbReference type="NCBI Taxonomy" id="621456"/>
    <lineage>
        <taxon>Bacteria</taxon>
        <taxon>Pseudomonadati</taxon>
        <taxon>Pseudomonadota</taxon>
        <taxon>Alphaproteobacteria</taxon>
        <taxon>Sphingomonadales</taxon>
        <taxon>Sphingomonadaceae</taxon>
        <taxon>Sphingomonas</taxon>
    </lineage>
</organism>
<dbReference type="OrthoDB" id="7630116at2"/>
<accession>A0A175Y4W2</accession>
<dbReference type="STRING" id="621456.BJP26_02010"/>
<evidence type="ECO:0000259" key="2">
    <source>
        <dbReference type="Pfam" id="PF13400"/>
    </source>
</evidence>